<protein>
    <submittedName>
        <fullName evidence="2">Uncharacterized protein</fullName>
    </submittedName>
</protein>
<sequence length="132" mass="14987">MIDLSITSIYNNSDHSEDRYTRGGNHNSDNEKICTTSISPLPMDGKGAWIVTVCTAIISLPLSISFSWFSSDLFTFTVTCCDYDHVEKQLYMSSLFMWLYVVKLMVIFAGNYLDLIKDKNIKVLCILPMGTY</sequence>
<evidence type="ECO:0000313" key="3">
    <source>
        <dbReference type="Proteomes" id="UP001209540"/>
    </source>
</evidence>
<dbReference type="EMBL" id="JAIXMP010000004">
    <property type="protein sequence ID" value="KAI9274463.1"/>
    <property type="molecule type" value="Genomic_DNA"/>
</dbReference>
<evidence type="ECO:0000313" key="2">
    <source>
        <dbReference type="EMBL" id="KAI9274463.1"/>
    </source>
</evidence>
<name>A0AAD5PJT7_9FUNG</name>
<dbReference type="AlphaFoldDB" id="A0AAD5PJT7"/>
<comment type="caution">
    <text evidence="2">The sequence shown here is derived from an EMBL/GenBank/DDBJ whole genome shotgun (WGS) entry which is preliminary data.</text>
</comment>
<dbReference type="Proteomes" id="UP001209540">
    <property type="component" value="Unassembled WGS sequence"/>
</dbReference>
<proteinExistence type="predicted"/>
<keyword evidence="1" id="KW-0472">Membrane</keyword>
<reference evidence="2" key="1">
    <citation type="journal article" date="2022" name="IScience">
        <title>Evolution of zygomycete secretomes and the origins of terrestrial fungal ecologies.</title>
        <authorList>
            <person name="Chang Y."/>
            <person name="Wang Y."/>
            <person name="Mondo S."/>
            <person name="Ahrendt S."/>
            <person name="Andreopoulos W."/>
            <person name="Barry K."/>
            <person name="Beard J."/>
            <person name="Benny G.L."/>
            <person name="Blankenship S."/>
            <person name="Bonito G."/>
            <person name="Cuomo C."/>
            <person name="Desiro A."/>
            <person name="Gervers K.A."/>
            <person name="Hundley H."/>
            <person name="Kuo A."/>
            <person name="LaButti K."/>
            <person name="Lang B.F."/>
            <person name="Lipzen A."/>
            <person name="O'Donnell K."/>
            <person name="Pangilinan J."/>
            <person name="Reynolds N."/>
            <person name="Sandor L."/>
            <person name="Smith M.E."/>
            <person name="Tsang A."/>
            <person name="Grigoriev I.V."/>
            <person name="Stajich J.E."/>
            <person name="Spatafora J.W."/>
        </authorList>
    </citation>
    <scope>NUCLEOTIDE SEQUENCE</scope>
    <source>
        <strain evidence="2">RSA 2281</strain>
    </source>
</reference>
<keyword evidence="1" id="KW-1133">Transmembrane helix</keyword>
<keyword evidence="3" id="KW-1185">Reference proteome</keyword>
<feature type="transmembrane region" description="Helical" evidence="1">
    <location>
        <begin position="48"/>
        <end position="70"/>
    </location>
</feature>
<accession>A0AAD5PJT7</accession>
<reference evidence="2" key="2">
    <citation type="submission" date="2023-02" db="EMBL/GenBank/DDBJ databases">
        <authorList>
            <consortium name="DOE Joint Genome Institute"/>
            <person name="Mondo S.J."/>
            <person name="Chang Y."/>
            <person name="Wang Y."/>
            <person name="Ahrendt S."/>
            <person name="Andreopoulos W."/>
            <person name="Barry K."/>
            <person name="Beard J."/>
            <person name="Benny G.L."/>
            <person name="Blankenship S."/>
            <person name="Bonito G."/>
            <person name="Cuomo C."/>
            <person name="Desiro A."/>
            <person name="Gervers K.A."/>
            <person name="Hundley H."/>
            <person name="Kuo A."/>
            <person name="LaButti K."/>
            <person name="Lang B.F."/>
            <person name="Lipzen A."/>
            <person name="O'Donnell K."/>
            <person name="Pangilinan J."/>
            <person name="Reynolds N."/>
            <person name="Sandor L."/>
            <person name="Smith M.W."/>
            <person name="Tsang A."/>
            <person name="Grigoriev I.V."/>
            <person name="Stajich J.E."/>
            <person name="Spatafora J.W."/>
        </authorList>
    </citation>
    <scope>NUCLEOTIDE SEQUENCE</scope>
    <source>
        <strain evidence="2">RSA 2281</strain>
    </source>
</reference>
<keyword evidence="1" id="KW-0812">Transmembrane</keyword>
<organism evidence="2 3">
    <name type="scientific">Phascolomyces articulosus</name>
    <dbReference type="NCBI Taxonomy" id="60185"/>
    <lineage>
        <taxon>Eukaryota</taxon>
        <taxon>Fungi</taxon>
        <taxon>Fungi incertae sedis</taxon>
        <taxon>Mucoromycota</taxon>
        <taxon>Mucoromycotina</taxon>
        <taxon>Mucoromycetes</taxon>
        <taxon>Mucorales</taxon>
        <taxon>Lichtheimiaceae</taxon>
        <taxon>Phascolomyces</taxon>
    </lineage>
</organism>
<evidence type="ECO:0000256" key="1">
    <source>
        <dbReference type="SAM" id="Phobius"/>
    </source>
</evidence>
<feature type="transmembrane region" description="Helical" evidence="1">
    <location>
        <begin position="90"/>
        <end position="113"/>
    </location>
</feature>
<gene>
    <name evidence="2" type="ORF">BDA99DRAFT_533102</name>
</gene>